<dbReference type="Pfam" id="PF14144">
    <property type="entry name" value="DOG1"/>
    <property type="match status" value="1"/>
</dbReference>
<accession>A0A6I9TDV5</accession>
<proteinExistence type="inferred from homology"/>
<dbReference type="InParanoid" id="A0A6I9TDV5"/>
<protein>
    <submittedName>
        <fullName evidence="13">BZIP transcription factor TGA10</fullName>
    </submittedName>
</protein>
<dbReference type="AlphaFoldDB" id="A0A6I9TDV5"/>
<feature type="domain" description="BZIP" evidence="10">
    <location>
        <begin position="234"/>
        <end position="278"/>
    </location>
</feature>
<dbReference type="KEGG" id="sind:105162512"/>
<keyword evidence="5" id="KW-0010">Activator</keyword>
<dbReference type="SMART" id="SM00338">
    <property type="entry name" value="BRLZ"/>
    <property type="match status" value="1"/>
</dbReference>
<dbReference type="GO" id="GO:0043565">
    <property type="term" value="F:sequence-specific DNA binding"/>
    <property type="evidence" value="ECO:0007669"/>
    <property type="project" value="InterPro"/>
</dbReference>
<dbReference type="OrthoDB" id="2015618at2759"/>
<feature type="compositionally biased region" description="Low complexity" evidence="9">
    <location>
        <begin position="162"/>
        <end position="197"/>
    </location>
</feature>
<gene>
    <name evidence="13" type="primary">LOC105162512</name>
</gene>
<dbReference type="CDD" id="cd14708">
    <property type="entry name" value="bZIP_HBP1b-like"/>
    <property type="match status" value="1"/>
</dbReference>
<dbReference type="GO" id="GO:0005634">
    <property type="term" value="C:nucleus"/>
    <property type="evidence" value="ECO:0007669"/>
    <property type="project" value="UniProtKB-SubCell"/>
</dbReference>
<evidence type="ECO:0000313" key="13">
    <source>
        <dbReference type="RefSeq" id="XP_011078853.1"/>
    </source>
</evidence>
<comment type="subcellular location">
    <subcellularLocation>
        <location evidence="1">Nucleus</location>
    </subcellularLocation>
</comment>
<feature type="domain" description="DOG1" evidence="11">
    <location>
        <begin position="310"/>
        <end position="524"/>
    </location>
</feature>
<keyword evidence="6" id="KW-0804">Transcription</keyword>
<keyword evidence="7" id="KW-0539">Nucleus</keyword>
<comment type="similarity">
    <text evidence="2">Belongs to the bZIP family.</text>
</comment>
<dbReference type="PROSITE" id="PS50217">
    <property type="entry name" value="BZIP"/>
    <property type="match status" value="1"/>
</dbReference>
<dbReference type="FunFam" id="1.20.5.170:FF:000019">
    <property type="entry name" value="BZIP family transcription factor"/>
    <property type="match status" value="1"/>
</dbReference>
<evidence type="ECO:0000259" key="10">
    <source>
        <dbReference type="PROSITE" id="PS50217"/>
    </source>
</evidence>
<dbReference type="InterPro" id="IPR004827">
    <property type="entry name" value="bZIP"/>
</dbReference>
<evidence type="ECO:0000256" key="7">
    <source>
        <dbReference type="ARBA" id="ARBA00023242"/>
    </source>
</evidence>
<dbReference type="Pfam" id="PF00170">
    <property type="entry name" value="bZIP_1"/>
    <property type="match status" value="1"/>
</dbReference>
<feature type="region of interest" description="Disordered" evidence="9">
    <location>
        <begin position="82"/>
        <end position="104"/>
    </location>
</feature>
<keyword evidence="4" id="KW-0238">DNA-binding</keyword>
<evidence type="ECO:0000256" key="9">
    <source>
        <dbReference type="SAM" id="MobiDB-lite"/>
    </source>
</evidence>
<evidence type="ECO:0000256" key="1">
    <source>
        <dbReference type="ARBA" id="ARBA00004123"/>
    </source>
</evidence>
<dbReference type="SUPFAM" id="SSF57959">
    <property type="entry name" value="Leucine zipper domain"/>
    <property type="match status" value="1"/>
</dbReference>
<evidence type="ECO:0000256" key="5">
    <source>
        <dbReference type="ARBA" id="ARBA00023159"/>
    </source>
</evidence>
<feature type="coiled-coil region" evidence="8">
    <location>
        <begin position="255"/>
        <end position="282"/>
    </location>
</feature>
<sequence length="528" mass="58776">MDSGGMSDDEHGGVHVKSSISEKEKKVFEYPLMASGSNNNNNDHHHHHHHHHMITSTTEIALQQQHHHHQMDHMISPFHHQTSTSTFPMMQSSPSSSSAPLPGTFNISKDGTAYDLGELDQALFLYLDGQDHHSAQEQRQGSGVRPHTLNIFPSQPMHVEPSAAAAAPKGSSSSTGLVSPSASGSQQRSSQPSMPSSNPRNDVASAPETTKVVKREGNRKGPTSSSEQGSKTPDPKTLRRLAQNREAARKSRLRKKAYVQQLETCRMRLTQLEQEIQRARSQGFHLGGSALLAGEQGLQVAMGNGNSDAANLFDMEYARWLEEHHRLMAELRHAMEDHLSENELRVLVDSCLALYDQVMNLKNMIAKSDVFHLLSGMWKTPAERCFMWIGGFRPSELIKVIVTQIEPLTEQQVVGVCGLQQSTREAEEALSQGLEALNQSLTHTITSDSLIIPPNMNTYMAQMALAINKLSTLEGFLHQADNLRQQTLHRLDQILTTRQAARCFLAIGEYFHRLRALSSLWVARPRQE</sequence>
<keyword evidence="12" id="KW-1185">Reference proteome</keyword>
<dbReference type="PANTHER" id="PTHR45693">
    <property type="entry name" value="TRANSCRIPTION FACTOR TGA9"/>
    <property type="match status" value="1"/>
</dbReference>
<dbReference type="PANTHER" id="PTHR45693:SF13">
    <property type="entry name" value="TRANSCRIPTION FACTOR TGA10"/>
    <property type="match status" value="1"/>
</dbReference>
<name>A0A6I9TDV5_SESIN</name>
<evidence type="ECO:0000256" key="3">
    <source>
        <dbReference type="ARBA" id="ARBA00023015"/>
    </source>
</evidence>
<dbReference type="GO" id="GO:0003700">
    <property type="term" value="F:DNA-binding transcription factor activity"/>
    <property type="evidence" value="ECO:0007669"/>
    <property type="project" value="InterPro"/>
</dbReference>
<feature type="compositionally biased region" description="Low complexity" evidence="9">
    <location>
        <begin position="82"/>
        <end position="98"/>
    </location>
</feature>
<feature type="region of interest" description="Disordered" evidence="9">
    <location>
        <begin position="1"/>
        <end position="56"/>
    </location>
</feature>
<dbReference type="GeneID" id="105162512"/>
<dbReference type="Proteomes" id="UP000504604">
    <property type="component" value="Linkage group LG5"/>
</dbReference>
<dbReference type="InterPro" id="IPR025422">
    <property type="entry name" value="TGA_domain"/>
</dbReference>
<evidence type="ECO:0000256" key="8">
    <source>
        <dbReference type="SAM" id="Coils"/>
    </source>
</evidence>
<evidence type="ECO:0000259" key="11">
    <source>
        <dbReference type="PROSITE" id="PS51806"/>
    </source>
</evidence>
<evidence type="ECO:0000256" key="2">
    <source>
        <dbReference type="ARBA" id="ARBA00007163"/>
    </source>
</evidence>
<evidence type="ECO:0000313" key="12">
    <source>
        <dbReference type="Proteomes" id="UP000504604"/>
    </source>
</evidence>
<keyword evidence="8" id="KW-0175">Coiled coil</keyword>
<feature type="compositionally biased region" description="Basic residues" evidence="9">
    <location>
        <begin position="44"/>
        <end position="53"/>
    </location>
</feature>
<dbReference type="PROSITE" id="PS00036">
    <property type="entry name" value="BZIP_BASIC"/>
    <property type="match status" value="1"/>
</dbReference>
<dbReference type="Gene3D" id="1.20.5.170">
    <property type="match status" value="1"/>
</dbReference>
<dbReference type="PROSITE" id="PS51806">
    <property type="entry name" value="DOG1"/>
    <property type="match status" value="1"/>
</dbReference>
<feature type="compositionally biased region" description="Polar residues" evidence="9">
    <location>
        <begin position="221"/>
        <end position="231"/>
    </location>
</feature>
<dbReference type="RefSeq" id="XP_011078853.1">
    <property type="nucleotide sequence ID" value="XM_011080551.2"/>
</dbReference>
<dbReference type="GO" id="GO:0006351">
    <property type="term" value="P:DNA-templated transcription"/>
    <property type="evidence" value="ECO:0007669"/>
    <property type="project" value="InterPro"/>
</dbReference>
<evidence type="ECO:0000256" key="6">
    <source>
        <dbReference type="ARBA" id="ARBA00023163"/>
    </source>
</evidence>
<organism evidence="12 13">
    <name type="scientific">Sesamum indicum</name>
    <name type="common">Oriental sesame</name>
    <name type="synonym">Sesamum orientale</name>
    <dbReference type="NCBI Taxonomy" id="4182"/>
    <lineage>
        <taxon>Eukaryota</taxon>
        <taxon>Viridiplantae</taxon>
        <taxon>Streptophyta</taxon>
        <taxon>Embryophyta</taxon>
        <taxon>Tracheophyta</taxon>
        <taxon>Spermatophyta</taxon>
        <taxon>Magnoliopsida</taxon>
        <taxon>eudicotyledons</taxon>
        <taxon>Gunneridae</taxon>
        <taxon>Pentapetalae</taxon>
        <taxon>asterids</taxon>
        <taxon>lamiids</taxon>
        <taxon>Lamiales</taxon>
        <taxon>Pedaliaceae</taxon>
        <taxon>Sesamum</taxon>
    </lineage>
</organism>
<reference evidence="13" key="1">
    <citation type="submission" date="2025-08" db="UniProtKB">
        <authorList>
            <consortium name="RefSeq"/>
        </authorList>
    </citation>
    <scope>IDENTIFICATION</scope>
</reference>
<dbReference type="FunCoup" id="A0A6I9TDV5">
    <property type="interactions" value="174"/>
</dbReference>
<feature type="region of interest" description="Disordered" evidence="9">
    <location>
        <begin position="133"/>
        <end position="238"/>
    </location>
</feature>
<dbReference type="InterPro" id="IPR046347">
    <property type="entry name" value="bZIP_sf"/>
</dbReference>
<keyword evidence="3" id="KW-0805">Transcription regulation</keyword>
<evidence type="ECO:0000256" key="4">
    <source>
        <dbReference type="ARBA" id="ARBA00023125"/>
    </source>
</evidence>